<evidence type="ECO:0000313" key="3">
    <source>
        <dbReference type="Proteomes" id="UP000799777"/>
    </source>
</evidence>
<dbReference type="AlphaFoldDB" id="A0A9P4H9C5"/>
<feature type="region of interest" description="Disordered" evidence="1">
    <location>
        <begin position="1"/>
        <end position="93"/>
    </location>
</feature>
<protein>
    <submittedName>
        <fullName evidence="2">Uncharacterized protein</fullName>
    </submittedName>
</protein>
<feature type="compositionally biased region" description="Acidic residues" evidence="1">
    <location>
        <begin position="1"/>
        <end position="18"/>
    </location>
</feature>
<comment type="caution">
    <text evidence="2">The sequence shown here is derived from an EMBL/GenBank/DDBJ whole genome shotgun (WGS) entry which is preliminary data.</text>
</comment>
<evidence type="ECO:0000256" key="1">
    <source>
        <dbReference type="SAM" id="MobiDB-lite"/>
    </source>
</evidence>
<keyword evidence="3" id="KW-1185">Reference proteome</keyword>
<proteinExistence type="predicted"/>
<organism evidence="2 3">
    <name type="scientific">Setomelanomma holmii</name>
    <dbReference type="NCBI Taxonomy" id="210430"/>
    <lineage>
        <taxon>Eukaryota</taxon>
        <taxon>Fungi</taxon>
        <taxon>Dikarya</taxon>
        <taxon>Ascomycota</taxon>
        <taxon>Pezizomycotina</taxon>
        <taxon>Dothideomycetes</taxon>
        <taxon>Pleosporomycetidae</taxon>
        <taxon>Pleosporales</taxon>
        <taxon>Pleosporineae</taxon>
        <taxon>Phaeosphaeriaceae</taxon>
        <taxon>Setomelanomma</taxon>
    </lineage>
</organism>
<name>A0A9P4H9C5_9PLEO</name>
<sequence>MADDNIDDDIFDDLYDEEPPSKPAAASPAPPTAPEPEKVEPASAPAPEAAQNAAENGAQSWQAQQAGGDDSHMDQSGYNGGGGEQSYDNAPMDDYNYGPINVKEDGIWCASTGGDRDDSLLSCCNPTYRAYGAGWEMRPTRYMAHEASQHKMQSRLAHCLCLVTRAYEDSRYESGKLMDQTS</sequence>
<gene>
    <name evidence="2" type="ORF">EK21DRAFT_89344</name>
</gene>
<dbReference type="Proteomes" id="UP000799777">
    <property type="component" value="Unassembled WGS sequence"/>
</dbReference>
<evidence type="ECO:0000313" key="2">
    <source>
        <dbReference type="EMBL" id="KAF2029922.1"/>
    </source>
</evidence>
<reference evidence="2" key="1">
    <citation type="journal article" date="2020" name="Stud. Mycol.">
        <title>101 Dothideomycetes genomes: a test case for predicting lifestyles and emergence of pathogens.</title>
        <authorList>
            <person name="Haridas S."/>
            <person name="Albert R."/>
            <person name="Binder M."/>
            <person name="Bloem J."/>
            <person name="Labutti K."/>
            <person name="Salamov A."/>
            <person name="Andreopoulos B."/>
            <person name="Baker S."/>
            <person name="Barry K."/>
            <person name="Bills G."/>
            <person name="Bluhm B."/>
            <person name="Cannon C."/>
            <person name="Castanera R."/>
            <person name="Culley D."/>
            <person name="Daum C."/>
            <person name="Ezra D."/>
            <person name="Gonzalez J."/>
            <person name="Henrissat B."/>
            <person name="Kuo A."/>
            <person name="Liang C."/>
            <person name="Lipzen A."/>
            <person name="Lutzoni F."/>
            <person name="Magnuson J."/>
            <person name="Mondo S."/>
            <person name="Nolan M."/>
            <person name="Ohm R."/>
            <person name="Pangilinan J."/>
            <person name="Park H.-J."/>
            <person name="Ramirez L."/>
            <person name="Alfaro M."/>
            <person name="Sun H."/>
            <person name="Tritt A."/>
            <person name="Yoshinaga Y."/>
            <person name="Zwiers L.-H."/>
            <person name="Turgeon B."/>
            <person name="Goodwin S."/>
            <person name="Spatafora J."/>
            <person name="Crous P."/>
            <person name="Grigoriev I."/>
        </authorList>
    </citation>
    <scope>NUCLEOTIDE SEQUENCE</scope>
    <source>
        <strain evidence="2">CBS 110217</strain>
    </source>
</reference>
<accession>A0A9P4H9C5</accession>
<dbReference type="OrthoDB" id="3872446at2759"/>
<dbReference type="EMBL" id="ML978195">
    <property type="protein sequence ID" value="KAF2029922.1"/>
    <property type="molecule type" value="Genomic_DNA"/>
</dbReference>
<feature type="compositionally biased region" description="Low complexity" evidence="1">
    <location>
        <begin position="41"/>
        <end position="68"/>
    </location>
</feature>